<dbReference type="EMBL" id="JANIIK010000110">
    <property type="protein sequence ID" value="KAJ3596532.1"/>
    <property type="molecule type" value="Genomic_DNA"/>
</dbReference>
<gene>
    <name evidence="13" type="ORF">NHX12_002938</name>
</gene>
<dbReference type="AlphaFoldDB" id="A0A9Q0IDJ3"/>
<dbReference type="Gene3D" id="1.20.920.10">
    <property type="entry name" value="Bromodomain-like"/>
    <property type="match status" value="1"/>
</dbReference>
<name>A0A9Q0IDJ3_9TELE</name>
<dbReference type="Proteomes" id="UP001148018">
    <property type="component" value="Unassembled WGS sequence"/>
</dbReference>
<dbReference type="PANTHER" id="PTHR45915:SF7">
    <property type="entry name" value="TRIPARTITE MOTIF-CONTAINING PROTEIN 66"/>
    <property type="match status" value="1"/>
</dbReference>
<keyword evidence="7" id="KW-0539">Nucleus</keyword>
<dbReference type="PROSITE" id="PS50014">
    <property type="entry name" value="BROMODOMAIN_2"/>
    <property type="match status" value="1"/>
</dbReference>
<evidence type="ECO:0000256" key="2">
    <source>
        <dbReference type="ARBA" id="ARBA00022723"/>
    </source>
</evidence>
<dbReference type="PANTHER" id="PTHR45915">
    <property type="entry name" value="TRANSCRIPTION INTERMEDIARY FACTOR"/>
    <property type="match status" value="1"/>
</dbReference>
<dbReference type="PROSITE" id="PS50016">
    <property type="entry name" value="ZF_PHD_2"/>
    <property type="match status" value="1"/>
</dbReference>
<keyword evidence="2" id="KW-0479">Metal-binding</keyword>
<dbReference type="InterPro" id="IPR036427">
    <property type="entry name" value="Bromodomain-like_sf"/>
</dbReference>
<dbReference type="Gene3D" id="3.30.40.10">
    <property type="entry name" value="Zinc/RING finger domain, C3HC4 (zinc finger)"/>
    <property type="match status" value="1"/>
</dbReference>
<evidence type="ECO:0008006" key="15">
    <source>
        <dbReference type="Google" id="ProtNLM"/>
    </source>
</evidence>
<comment type="subcellular location">
    <subcellularLocation>
        <location evidence="1">Nucleus</location>
    </subcellularLocation>
</comment>
<keyword evidence="5" id="KW-0175">Coiled coil</keyword>
<keyword evidence="6 8" id="KW-0103">Bromodomain</keyword>
<evidence type="ECO:0000256" key="3">
    <source>
        <dbReference type="ARBA" id="ARBA00022771"/>
    </source>
</evidence>
<dbReference type="SMART" id="SM00249">
    <property type="entry name" value="PHD"/>
    <property type="match status" value="1"/>
</dbReference>
<dbReference type="OrthoDB" id="1870062at2759"/>
<evidence type="ECO:0000313" key="14">
    <source>
        <dbReference type="Proteomes" id="UP001148018"/>
    </source>
</evidence>
<evidence type="ECO:0000256" key="4">
    <source>
        <dbReference type="ARBA" id="ARBA00022833"/>
    </source>
</evidence>
<dbReference type="Pfam" id="PF00439">
    <property type="entry name" value="Bromodomain"/>
    <property type="match status" value="1"/>
</dbReference>
<accession>A0A9Q0IDJ3</accession>
<dbReference type="SUPFAM" id="SSF47370">
    <property type="entry name" value="Bromodomain"/>
    <property type="match status" value="1"/>
</dbReference>
<feature type="region of interest" description="Disordered" evidence="10">
    <location>
        <begin position="1"/>
        <end position="35"/>
    </location>
</feature>
<comment type="caution">
    <text evidence="13">The sequence shown here is derived from an EMBL/GenBank/DDBJ whole genome shotgun (WGS) entry which is preliminary data.</text>
</comment>
<dbReference type="SUPFAM" id="SSF57903">
    <property type="entry name" value="FYVE/PHD zinc finger"/>
    <property type="match status" value="1"/>
</dbReference>
<evidence type="ECO:0000256" key="5">
    <source>
        <dbReference type="ARBA" id="ARBA00023054"/>
    </source>
</evidence>
<dbReference type="FunFam" id="3.30.40.10:FF:000123">
    <property type="entry name" value="E3 ubiquitin-protein ligase TRIM33"/>
    <property type="match status" value="1"/>
</dbReference>
<dbReference type="GO" id="GO:0005634">
    <property type="term" value="C:nucleus"/>
    <property type="evidence" value="ECO:0007669"/>
    <property type="project" value="UniProtKB-SubCell"/>
</dbReference>
<reference evidence="13" key="1">
    <citation type="submission" date="2022-07" db="EMBL/GenBank/DDBJ databases">
        <title>Chromosome-level genome of Muraenolepis orangiensis.</title>
        <authorList>
            <person name="Kim J."/>
        </authorList>
    </citation>
    <scope>NUCLEOTIDE SEQUENCE</scope>
    <source>
        <strain evidence="13">KU_S4_2022</strain>
        <tissue evidence="13">Muscle</tissue>
    </source>
</reference>
<sequence>MGPVSSCSGRRTMDALTSEMMRRQPADPDGSTTSSIKRMRIHPEAQRILGNSCIAIVCLERLKVPAVPRQIKPSNGFNPDPSDKVSPPEPDPSDTIPPTPWTSEPVDCEESSFHRETHPPTPDLHFQSGWVHLTRAPMELEPLDLDPDQDMVIQVDPDWESPTPEGDQDQDVLLVLEDDVLPEVEVVSRREEAVVSRQPSEGQLESDDFCAVCLIGGELLCCDRCPKVFHLSCHVPPLITFPAGDWLCSLCRSSQDPAEVYACERVPSGGERRAPYSLSTRDRTRCEKLTLLLLCHLLSAPFHEAVSPLARNYYQMIKRPMDLSVIRRKLDESNSLHFFSPQHFVDDVLLMFKNCATFNYVSRPLKMSLSLP</sequence>
<dbReference type="InterPro" id="IPR019786">
    <property type="entry name" value="Zinc_finger_PHD-type_CS"/>
</dbReference>
<dbReference type="PROSITE" id="PS01359">
    <property type="entry name" value="ZF_PHD_1"/>
    <property type="match status" value="1"/>
</dbReference>
<feature type="region of interest" description="Disordered" evidence="10">
    <location>
        <begin position="69"/>
        <end position="121"/>
    </location>
</feature>
<dbReference type="InterPro" id="IPR013083">
    <property type="entry name" value="Znf_RING/FYVE/PHD"/>
</dbReference>
<dbReference type="InterPro" id="IPR001487">
    <property type="entry name" value="Bromodomain"/>
</dbReference>
<evidence type="ECO:0000259" key="12">
    <source>
        <dbReference type="PROSITE" id="PS50016"/>
    </source>
</evidence>
<evidence type="ECO:0000256" key="1">
    <source>
        <dbReference type="ARBA" id="ARBA00004123"/>
    </source>
</evidence>
<feature type="compositionally biased region" description="Pro residues" evidence="10">
    <location>
        <begin position="87"/>
        <end position="100"/>
    </location>
</feature>
<dbReference type="Pfam" id="PF00628">
    <property type="entry name" value="PHD"/>
    <property type="match status" value="1"/>
</dbReference>
<keyword evidence="4" id="KW-0862">Zinc</keyword>
<feature type="domain" description="PHD-type" evidence="12">
    <location>
        <begin position="207"/>
        <end position="254"/>
    </location>
</feature>
<evidence type="ECO:0000256" key="8">
    <source>
        <dbReference type="PROSITE-ProRule" id="PRU00035"/>
    </source>
</evidence>
<dbReference type="InterPro" id="IPR011011">
    <property type="entry name" value="Znf_FYVE_PHD"/>
</dbReference>
<keyword evidence="14" id="KW-1185">Reference proteome</keyword>
<evidence type="ECO:0000313" key="13">
    <source>
        <dbReference type="EMBL" id="KAJ3596532.1"/>
    </source>
</evidence>
<dbReference type="InterPro" id="IPR001965">
    <property type="entry name" value="Znf_PHD"/>
</dbReference>
<dbReference type="GO" id="GO:0008270">
    <property type="term" value="F:zinc ion binding"/>
    <property type="evidence" value="ECO:0007669"/>
    <property type="project" value="UniProtKB-KW"/>
</dbReference>
<evidence type="ECO:0000259" key="11">
    <source>
        <dbReference type="PROSITE" id="PS50014"/>
    </source>
</evidence>
<dbReference type="InterPro" id="IPR019787">
    <property type="entry name" value="Znf_PHD-finger"/>
</dbReference>
<proteinExistence type="predicted"/>
<protein>
    <recommendedName>
        <fullName evidence="15">Tripartite motif-containing protein 66-like</fullName>
    </recommendedName>
</protein>
<evidence type="ECO:0000256" key="10">
    <source>
        <dbReference type="SAM" id="MobiDB-lite"/>
    </source>
</evidence>
<dbReference type="GO" id="GO:0000785">
    <property type="term" value="C:chromatin"/>
    <property type="evidence" value="ECO:0007669"/>
    <property type="project" value="TreeGrafter"/>
</dbReference>
<evidence type="ECO:0000256" key="7">
    <source>
        <dbReference type="ARBA" id="ARBA00023242"/>
    </source>
</evidence>
<keyword evidence="3 9" id="KW-0863">Zinc-finger</keyword>
<dbReference type="SMART" id="SM00297">
    <property type="entry name" value="BROMO"/>
    <property type="match status" value="1"/>
</dbReference>
<evidence type="ECO:0000256" key="6">
    <source>
        <dbReference type="ARBA" id="ARBA00023117"/>
    </source>
</evidence>
<feature type="domain" description="Bromo" evidence="11">
    <location>
        <begin position="312"/>
        <end position="366"/>
    </location>
</feature>
<organism evidence="13 14">
    <name type="scientific">Muraenolepis orangiensis</name>
    <name type="common">Patagonian moray cod</name>
    <dbReference type="NCBI Taxonomy" id="630683"/>
    <lineage>
        <taxon>Eukaryota</taxon>
        <taxon>Metazoa</taxon>
        <taxon>Chordata</taxon>
        <taxon>Craniata</taxon>
        <taxon>Vertebrata</taxon>
        <taxon>Euteleostomi</taxon>
        <taxon>Actinopterygii</taxon>
        <taxon>Neopterygii</taxon>
        <taxon>Teleostei</taxon>
        <taxon>Neoteleostei</taxon>
        <taxon>Acanthomorphata</taxon>
        <taxon>Zeiogadaria</taxon>
        <taxon>Gadariae</taxon>
        <taxon>Gadiformes</taxon>
        <taxon>Muraenolepidoidei</taxon>
        <taxon>Muraenolepididae</taxon>
        <taxon>Muraenolepis</taxon>
    </lineage>
</organism>
<evidence type="ECO:0000256" key="9">
    <source>
        <dbReference type="PROSITE-ProRule" id="PRU00146"/>
    </source>
</evidence>